<feature type="compositionally biased region" description="Acidic residues" evidence="1">
    <location>
        <begin position="159"/>
        <end position="178"/>
    </location>
</feature>
<name>A0A6S6VQP4_9PLEO</name>
<gene>
    <name evidence="2" type="ORF">PTTW11_01522</name>
</gene>
<reference evidence="2" key="1">
    <citation type="submission" date="2021-02" db="EMBL/GenBank/DDBJ databases">
        <authorList>
            <person name="Syme A R."/>
            <person name="Syme A R."/>
            <person name="Moolhuijzen P."/>
        </authorList>
    </citation>
    <scope>NUCLEOTIDE SEQUENCE</scope>
    <source>
        <strain evidence="2">W1-1</strain>
    </source>
</reference>
<dbReference type="EMBL" id="HG992978">
    <property type="protein sequence ID" value="CAE7007262.1"/>
    <property type="molecule type" value="Genomic_DNA"/>
</dbReference>
<dbReference type="AlphaFoldDB" id="A0A6S6VQP4"/>
<evidence type="ECO:0000313" key="2">
    <source>
        <dbReference type="EMBL" id="CAE7007262.1"/>
    </source>
</evidence>
<feature type="region of interest" description="Disordered" evidence="1">
    <location>
        <begin position="159"/>
        <end position="216"/>
    </location>
</feature>
<protein>
    <submittedName>
        <fullName evidence="2">Uncharacterized protein</fullName>
    </submittedName>
</protein>
<dbReference type="Proteomes" id="UP000472372">
    <property type="component" value="Chromosome 2"/>
</dbReference>
<evidence type="ECO:0000313" key="3">
    <source>
        <dbReference type="Proteomes" id="UP000472372"/>
    </source>
</evidence>
<evidence type="ECO:0000256" key="1">
    <source>
        <dbReference type="SAM" id="MobiDB-lite"/>
    </source>
</evidence>
<organism evidence="2 3">
    <name type="scientific">Pyrenophora teres f. teres</name>
    <dbReference type="NCBI Taxonomy" id="97479"/>
    <lineage>
        <taxon>Eukaryota</taxon>
        <taxon>Fungi</taxon>
        <taxon>Dikarya</taxon>
        <taxon>Ascomycota</taxon>
        <taxon>Pezizomycotina</taxon>
        <taxon>Dothideomycetes</taxon>
        <taxon>Pleosporomycetidae</taxon>
        <taxon>Pleosporales</taxon>
        <taxon>Pleosporineae</taxon>
        <taxon>Pleosporaceae</taxon>
        <taxon>Pyrenophora</taxon>
    </lineage>
</organism>
<feature type="compositionally biased region" description="Low complexity" evidence="1">
    <location>
        <begin position="191"/>
        <end position="208"/>
    </location>
</feature>
<proteinExistence type="predicted"/>
<sequence>MATHAGNESLDLDTCRELQKAVATAAKHLGDAGGFGDMTVKHLQTIVDDFTVQARTIRLTPPDLPFDLDHRAKGLVRRMQILIEDQPVHVATQLHKLANRLYKHLTGLSRQPVDDESLWVPEQYVEDLYLTDAQLLQRQNESLPTLEKIPQNFTNVPEPEELTQENEPDQFDEFDSEDERNNIITPENYPLNDYLLSDESSSDNESSSCRLDAKST</sequence>
<accession>A0A6S6VQP4</accession>